<dbReference type="InterPro" id="IPR050300">
    <property type="entry name" value="GDXG_lipolytic_enzyme"/>
</dbReference>
<protein>
    <submittedName>
        <fullName evidence="4">Lipase</fullName>
    </submittedName>
</protein>
<evidence type="ECO:0000256" key="1">
    <source>
        <dbReference type="ARBA" id="ARBA00022801"/>
    </source>
</evidence>
<dbReference type="AlphaFoldDB" id="A0A2K8YVY1"/>
<name>A0A2K8YVY1_9BACT</name>
<feature type="compositionally biased region" description="Polar residues" evidence="2">
    <location>
        <begin position="18"/>
        <end position="35"/>
    </location>
</feature>
<dbReference type="PANTHER" id="PTHR48081">
    <property type="entry name" value="AB HYDROLASE SUPERFAMILY PROTEIN C4A8.06C"/>
    <property type="match status" value="1"/>
</dbReference>
<evidence type="ECO:0000256" key="2">
    <source>
        <dbReference type="SAM" id="MobiDB-lite"/>
    </source>
</evidence>
<dbReference type="Pfam" id="PF07859">
    <property type="entry name" value="Abhydrolase_3"/>
    <property type="match status" value="1"/>
</dbReference>
<sequence length="368" mass="39093">MAILNLAACTPSKKSAAGETSDSTQTAMGSDSASGSPAELKPKGAGPGWAPDITPPMQVVLEKLASYQAKPIPQLPPKEARMNPTPTMAVMAVMKDYNITMPEPRVDTAGQTIPVGGGRSIHARIYTPKSAHAPFPVIVYYHGGGWVIADIDTYNVSAQSMAEQVGAVVVSVGYDLAPEHKFPTQHNQAFAAYEWVIKNAASIKGDPQKVALVGESAGGNLAANVSIMARDKKITMPKHQVLVYPIANNDMTSESYTKYAGAKPLDKPMMAYFVKQTLTSPALSSDPRISLVKAKLEGLPSTTLIAAELDPLQTEGKLLADKLKAAGVSVTYKLYTGVTHEFFGMATVLPEAKDAQRLAADELKKALK</sequence>
<feature type="domain" description="Alpha/beta hydrolase fold-3" evidence="3">
    <location>
        <begin position="138"/>
        <end position="343"/>
    </location>
</feature>
<dbReference type="Gene3D" id="3.40.50.1820">
    <property type="entry name" value="alpha/beta hydrolase"/>
    <property type="match status" value="1"/>
</dbReference>
<gene>
    <name evidence="4" type="ORF">CWM47_08215</name>
</gene>
<evidence type="ECO:0000313" key="4">
    <source>
        <dbReference type="EMBL" id="AUD01805.1"/>
    </source>
</evidence>
<dbReference type="GO" id="GO:0016787">
    <property type="term" value="F:hydrolase activity"/>
    <property type="evidence" value="ECO:0007669"/>
    <property type="project" value="UniProtKB-KW"/>
</dbReference>
<dbReference type="EMBL" id="CP025096">
    <property type="protein sequence ID" value="AUD01805.1"/>
    <property type="molecule type" value="Genomic_DNA"/>
</dbReference>
<dbReference type="InterPro" id="IPR013094">
    <property type="entry name" value="AB_hydrolase_3"/>
</dbReference>
<dbReference type="OrthoDB" id="9815425at2"/>
<evidence type="ECO:0000259" key="3">
    <source>
        <dbReference type="Pfam" id="PF07859"/>
    </source>
</evidence>
<keyword evidence="5" id="KW-1185">Reference proteome</keyword>
<evidence type="ECO:0000313" key="5">
    <source>
        <dbReference type="Proteomes" id="UP000232883"/>
    </source>
</evidence>
<dbReference type="SUPFAM" id="SSF53474">
    <property type="entry name" value="alpha/beta-Hydrolases"/>
    <property type="match status" value="1"/>
</dbReference>
<keyword evidence="1" id="KW-0378">Hydrolase</keyword>
<reference evidence="4 5" key="1">
    <citation type="submission" date="2017-11" db="EMBL/GenBank/DDBJ databases">
        <title>Taxonomic description and genome sequences of Spirosoma HA7 sp. nov., isolated from pollen microhabitat of Corylus avellana.</title>
        <authorList>
            <person name="Ambika Manirajan B."/>
            <person name="Suarez C."/>
            <person name="Ratering S."/>
            <person name="Geissler-Plaum R."/>
            <person name="Cardinale M."/>
            <person name="Sylvia S."/>
        </authorList>
    </citation>
    <scope>NUCLEOTIDE SEQUENCE [LARGE SCALE GENOMIC DNA]</scope>
    <source>
        <strain evidence="4 5">HA7</strain>
    </source>
</reference>
<organism evidence="4 5">
    <name type="scientific">Spirosoma pollinicola</name>
    <dbReference type="NCBI Taxonomy" id="2057025"/>
    <lineage>
        <taxon>Bacteria</taxon>
        <taxon>Pseudomonadati</taxon>
        <taxon>Bacteroidota</taxon>
        <taxon>Cytophagia</taxon>
        <taxon>Cytophagales</taxon>
        <taxon>Cytophagaceae</taxon>
        <taxon>Spirosoma</taxon>
    </lineage>
</organism>
<feature type="region of interest" description="Disordered" evidence="2">
    <location>
        <begin position="1"/>
        <end position="52"/>
    </location>
</feature>
<dbReference type="KEGG" id="spir:CWM47_08215"/>
<dbReference type="Proteomes" id="UP000232883">
    <property type="component" value="Chromosome"/>
</dbReference>
<accession>A0A2K8YVY1</accession>
<dbReference type="InterPro" id="IPR029058">
    <property type="entry name" value="AB_hydrolase_fold"/>
</dbReference>
<dbReference type="PANTHER" id="PTHR48081:SF8">
    <property type="entry name" value="ALPHA_BETA HYDROLASE FOLD-3 DOMAIN-CONTAINING PROTEIN-RELATED"/>
    <property type="match status" value="1"/>
</dbReference>
<proteinExistence type="predicted"/>